<proteinExistence type="predicted"/>
<gene>
    <name evidence="1" type="ORF">SAMN05192574_102229</name>
</gene>
<dbReference type="OrthoDB" id="798650at2"/>
<accession>A0A1H8D8R5</accession>
<name>A0A1H8D8R5_9SPHI</name>
<evidence type="ECO:0000313" key="2">
    <source>
        <dbReference type="Proteomes" id="UP000198942"/>
    </source>
</evidence>
<protein>
    <submittedName>
        <fullName evidence="1">Uncharacterized protein</fullName>
    </submittedName>
</protein>
<dbReference type="STRING" id="551995.SAMN05192574_102229"/>
<dbReference type="RefSeq" id="WP_091209232.1">
    <property type="nucleotide sequence ID" value="NZ_FOCL01000002.1"/>
</dbReference>
<dbReference type="AlphaFoldDB" id="A0A1H8D8R5"/>
<sequence>MEPDEELHSFQFCQEVSGVEHDYRITEMANHVFGVEKDGVVIAEVTNDTNWKQLSGEPLEKALLHKICDRIEDHYA</sequence>
<reference evidence="2" key="1">
    <citation type="submission" date="2016-10" db="EMBL/GenBank/DDBJ databases">
        <authorList>
            <person name="Varghese N."/>
            <person name="Submissions S."/>
        </authorList>
    </citation>
    <scope>NUCLEOTIDE SEQUENCE [LARGE SCALE GENOMIC DNA]</scope>
    <source>
        <strain evidence="2">Gh-48</strain>
    </source>
</reference>
<keyword evidence="2" id="KW-1185">Reference proteome</keyword>
<organism evidence="1 2">
    <name type="scientific">Mucilaginibacter gossypiicola</name>
    <dbReference type="NCBI Taxonomy" id="551995"/>
    <lineage>
        <taxon>Bacteria</taxon>
        <taxon>Pseudomonadati</taxon>
        <taxon>Bacteroidota</taxon>
        <taxon>Sphingobacteriia</taxon>
        <taxon>Sphingobacteriales</taxon>
        <taxon>Sphingobacteriaceae</taxon>
        <taxon>Mucilaginibacter</taxon>
    </lineage>
</organism>
<evidence type="ECO:0000313" key="1">
    <source>
        <dbReference type="EMBL" id="SEN02877.1"/>
    </source>
</evidence>
<dbReference type="EMBL" id="FOCL01000002">
    <property type="protein sequence ID" value="SEN02877.1"/>
    <property type="molecule type" value="Genomic_DNA"/>
</dbReference>
<dbReference type="Proteomes" id="UP000198942">
    <property type="component" value="Unassembled WGS sequence"/>
</dbReference>